<dbReference type="Gene3D" id="3.20.20.140">
    <property type="entry name" value="Metal-dependent hydrolases"/>
    <property type="match status" value="1"/>
</dbReference>
<dbReference type="InterPro" id="IPR032466">
    <property type="entry name" value="Metal_Hydrolase"/>
</dbReference>
<evidence type="ECO:0000256" key="2">
    <source>
        <dbReference type="ARBA" id="ARBA00022723"/>
    </source>
</evidence>
<dbReference type="PANTHER" id="PTHR11113">
    <property type="entry name" value="N-ACETYLGLUCOSAMINE-6-PHOSPHATE DEACETYLASE"/>
    <property type="match status" value="1"/>
</dbReference>
<evidence type="ECO:0000256" key="7">
    <source>
        <dbReference type="PIRSR" id="PIRSR038994-3"/>
    </source>
</evidence>
<protein>
    <submittedName>
        <fullName evidence="8">N-acetylglucosamine-6-phosphate deacetylase</fullName>
        <ecNumber evidence="8">3.5.1.25</ecNumber>
    </submittedName>
</protein>
<keyword evidence="4" id="KW-0119">Carbohydrate metabolism</keyword>
<accession>A0AAU8JMR6</accession>
<dbReference type="RefSeq" id="WP_354636208.1">
    <property type="nucleotide sequence ID" value="NZ_CP159837.1"/>
</dbReference>
<sequence length="406" mass="43196">MTEAIAPEIVSGNSDNLHLINARLPRQSGLFYLCLNHGAIADMGLMADCPVGEKSPCVDLAGDWLSCGGIDLQINGGLGLAFPDLEPQDYPKLTEICAYLWQQGVDGFLPTIVTTSPAKIQRSLSTLADFMATQASDDPLATQEAKILGAHLEGPFLNYEKRGAHPEQYLLPLNVENVKSILGDYASVVKVMTLAPELDPTGEAIAYLRSLGIIVSLGHSMATSAQASQAFDQGASMITHAFNAMPALHHREPGLLGAAMVDPRVHCGLIADGQHVCPTMIQVLLRASQGVFLVSDALAPIGLTDGVYPWDRRQIEVKSGTCKLLDGTLAGTTLPLLSGVENLVKWGVCEVGEAIALATVAPRKAIGLPEMSPEMAIGQSSPLLRWHQDPVTGQISWQRLAEISPG</sequence>
<evidence type="ECO:0000313" key="8">
    <source>
        <dbReference type="EMBL" id="XCM39577.1"/>
    </source>
</evidence>
<evidence type="ECO:0000256" key="6">
    <source>
        <dbReference type="PIRSR" id="PIRSR038994-2"/>
    </source>
</evidence>
<dbReference type="InterPro" id="IPR003764">
    <property type="entry name" value="GlcNAc_6-P_deAcase"/>
</dbReference>
<feature type="binding site" evidence="6">
    <location>
        <position position="164"/>
    </location>
    <ligand>
        <name>substrate</name>
    </ligand>
</feature>
<dbReference type="GO" id="GO:0046872">
    <property type="term" value="F:metal ion binding"/>
    <property type="evidence" value="ECO:0007669"/>
    <property type="project" value="UniProtKB-KW"/>
</dbReference>
<dbReference type="GO" id="GO:0006046">
    <property type="term" value="P:N-acetylglucosamine catabolic process"/>
    <property type="evidence" value="ECO:0007669"/>
    <property type="project" value="TreeGrafter"/>
</dbReference>
<comment type="cofactor">
    <cofactor evidence="7">
        <name>a divalent metal cation</name>
        <dbReference type="ChEBI" id="CHEBI:60240"/>
    </cofactor>
    <text evidence="7">Binds 1 divalent metal cation per subunit.</text>
</comment>
<feature type="binding site" evidence="6">
    <location>
        <position position="251"/>
    </location>
    <ligand>
        <name>substrate</name>
    </ligand>
</feature>
<feature type="binding site" evidence="7">
    <location>
        <position position="219"/>
    </location>
    <ligand>
        <name>Zn(2+)</name>
        <dbReference type="ChEBI" id="CHEBI:29105"/>
    </ligand>
</feature>
<feature type="active site" description="Proton donor/acceptor" evidence="5">
    <location>
        <position position="296"/>
    </location>
</feature>
<dbReference type="GO" id="GO:0008448">
    <property type="term" value="F:N-acetylglucosamine-6-phosphate deacetylase activity"/>
    <property type="evidence" value="ECO:0007669"/>
    <property type="project" value="UniProtKB-EC"/>
</dbReference>
<evidence type="ECO:0000256" key="3">
    <source>
        <dbReference type="ARBA" id="ARBA00022801"/>
    </source>
</evidence>
<dbReference type="PANTHER" id="PTHR11113:SF14">
    <property type="entry name" value="N-ACETYLGLUCOSAMINE-6-PHOSPHATE DEACETYLASE"/>
    <property type="match status" value="1"/>
</dbReference>
<evidence type="ECO:0000256" key="5">
    <source>
        <dbReference type="PIRSR" id="PIRSR038994-1"/>
    </source>
</evidence>
<dbReference type="SUPFAM" id="SSF51556">
    <property type="entry name" value="Metallo-dependent hydrolases"/>
    <property type="match status" value="1"/>
</dbReference>
<feature type="binding site" evidence="6">
    <location>
        <begin position="243"/>
        <end position="244"/>
    </location>
    <ligand>
        <name>substrate</name>
    </ligand>
</feature>
<feature type="binding site" evidence="6">
    <location>
        <position position="275"/>
    </location>
    <ligand>
        <name>substrate</name>
    </ligand>
</feature>
<dbReference type="EMBL" id="CP159837">
    <property type="protein sequence ID" value="XCM39577.1"/>
    <property type="molecule type" value="Genomic_DNA"/>
</dbReference>
<comment type="similarity">
    <text evidence="1 4">Belongs to the metallo-dependent hydrolases superfamily. NagA family.</text>
</comment>
<organism evidence="8">
    <name type="scientific">Planktothricoides raciborskii GIHE-MW2</name>
    <dbReference type="NCBI Taxonomy" id="2792601"/>
    <lineage>
        <taxon>Bacteria</taxon>
        <taxon>Bacillati</taxon>
        <taxon>Cyanobacteriota</taxon>
        <taxon>Cyanophyceae</taxon>
        <taxon>Oscillatoriophycideae</taxon>
        <taxon>Oscillatoriales</taxon>
        <taxon>Oscillatoriaceae</taxon>
        <taxon>Planktothricoides</taxon>
    </lineage>
</organism>
<evidence type="ECO:0000256" key="4">
    <source>
        <dbReference type="PIRNR" id="PIRNR038994"/>
    </source>
</evidence>
<keyword evidence="3 4" id="KW-0378">Hydrolase</keyword>
<reference evidence="8" key="1">
    <citation type="submission" date="2024-07" db="EMBL/GenBank/DDBJ databases">
        <authorList>
            <person name="Kim Y.J."/>
            <person name="Jeong J.Y."/>
        </authorList>
    </citation>
    <scope>NUCLEOTIDE SEQUENCE</scope>
    <source>
        <strain evidence="8">GIHE-MW2</strain>
    </source>
</reference>
<dbReference type="AlphaFoldDB" id="A0AAU8JMR6"/>
<feature type="binding site" evidence="6">
    <location>
        <begin position="329"/>
        <end position="331"/>
    </location>
    <ligand>
        <name>substrate</name>
    </ligand>
</feature>
<evidence type="ECO:0000256" key="1">
    <source>
        <dbReference type="ARBA" id="ARBA00010716"/>
    </source>
</evidence>
<dbReference type="CDD" id="cd00854">
    <property type="entry name" value="NagA"/>
    <property type="match status" value="1"/>
</dbReference>
<dbReference type="NCBIfam" id="TIGR00221">
    <property type="entry name" value="nagA"/>
    <property type="match status" value="1"/>
</dbReference>
<proteinExistence type="inferred from homology"/>
<name>A0AAU8JMR6_9CYAN</name>
<keyword evidence="2 7" id="KW-0479">Metal-binding</keyword>
<dbReference type="EC" id="3.5.1.25" evidence="8"/>
<feature type="binding site" evidence="7">
    <location>
        <position position="240"/>
    </location>
    <ligand>
        <name>Zn(2+)</name>
        <dbReference type="ChEBI" id="CHEBI:29105"/>
    </ligand>
</feature>
<feature type="binding site" evidence="7">
    <location>
        <position position="153"/>
    </location>
    <ligand>
        <name>Zn(2+)</name>
        <dbReference type="ChEBI" id="CHEBI:29105"/>
    </ligand>
</feature>
<dbReference type="PIRSF" id="PIRSF038994">
    <property type="entry name" value="NagA"/>
    <property type="match status" value="1"/>
</dbReference>
<gene>
    <name evidence="8" type="primary">nagA</name>
    <name evidence="8" type="ORF">ABWT76_002520</name>
</gene>